<sequence length="219" mass="25780">MANIYIALFSCSCGGRVPLPMKDMWFDRFRGSLNSNHISTYLGLCVHYFAYKSSRPSCIVFTKEMDSNIPSLLVKCQIFTILMDKVSQQIHKFLFLLDCFLDFMLSRNKKLSNYEFQREEGTSNSIIEITANFQNQDKIWTDKTPMHTPSITNLDDVFQCESFQEALRAQLNVMKEENGKLRAENFEMREQFHSWFEELIKQQQNQMEENEKNSRSTKL</sequence>
<dbReference type="EMBL" id="CM044703">
    <property type="protein sequence ID" value="KAI5672680.1"/>
    <property type="molecule type" value="Genomic_DNA"/>
</dbReference>
<gene>
    <name evidence="1" type="ORF">M9H77_13044</name>
</gene>
<name>A0ACC0BJ12_CATRO</name>
<reference evidence="2" key="1">
    <citation type="journal article" date="2023" name="Nat. Plants">
        <title>Single-cell RNA sequencing provides a high-resolution roadmap for understanding the multicellular compartmentation of specialized metabolism.</title>
        <authorList>
            <person name="Sun S."/>
            <person name="Shen X."/>
            <person name="Li Y."/>
            <person name="Li Y."/>
            <person name="Wang S."/>
            <person name="Li R."/>
            <person name="Zhang H."/>
            <person name="Shen G."/>
            <person name="Guo B."/>
            <person name="Wei J."/>
            <person name="Xu J."/>
            <person name="St-Pierre B."/>
            <person name="Chen S."/>
            <person name="Sun C."/>
        </authorList>
    </citation>
    <scope>NUCLEOTIDE SEQUENCE [LARGE SCALE GENOMIC DNA]</scope>
</reference>
<comment type="caution">
    <text evidence="1">The sequence shown here is derived from an EMBL/GenBank/DDBJ whole genome shotgun (WGS) entry which is preliminary data.</text>
</comment>
<keyword evidence="2" id="KW-1185">Reference proteome</keyword>
<proteinExistence type="predicted"/>
<protein>
    <submittedName>
        <fullName evidence="1">Uncharacterized protein</fullName>
    </submittedName>
</protein>
<evidence type="ECO:0000313" key="1">
    <source>
        <dbReference type="EMBL" id="KAI5672680.1"/>
    </source>
</evidence>
<evidence type="ECO:0000313" key="2">
    <source>
        <dbReference type="Proteomes" id="UP001060085"/>
    </source>
</evidence>
<dbReference type="Proteomes" id="UP001060085">
    <property type="component" value="Linkage Group LG03"/>
</dbReference>
<organism evidence="1 2">
    <name type="scientific">Catharanthus roseus</name>
    <name type="common">Madagascar periwinkle</name>
    <name type="synonym">Vinca rosea</name>
    <dbReference type="NCBI Taxonomy" id="4058"/>
    <lineage>
        <taxon>Eukaryota</taxon>
        <taxon>Viridiplantae</taxon>
        <taxon>Streptophyta</taxon>
        <taxon>Embryophyta</taxon>
        <taxon>Tracheophyta</taxon>
        <taxon>Spermatophyta</taxon>
        <taxon>Magnoliopsida</taxon>
        <taxon>eudicotyledons</taxon>
        <taxon>Gunneridae</taxon>
        <taxon>Pentapetalae</taxon>
        <taxon>asterids</taxon>
        <taxon>lamiids</taxon>
        <taxon>Gentianales</taxon>
        <taxon>Apocynaceae</taxon>
        <taxon>Rauvolfioideae</taxon>
        <taxon>Vinceae</taxon>
        <taxon>Catharanthinae</taxon>
        <taxon>Catharanthus</taxon>
    </lineage>
</organism>
<accession>A0ACC0BJ12</accession>